<organism evidence="2 3">
    <name type="scientific">Mycosarcoma maydis</name>
    <name type="common">Corn smut fungus</name>
    <name type="synonym">Ustilago maydis</name>
    <dbReference type="NCBI Taxonomy" id="5270"/>
    <lineage>
        <taxon>Eukaryota</taxon>
        <taxon>Fungi</taxon>
        <taxon>Dikarya</taxon>
        <taxon>Basidiomycota</taxon>
        <taxon>Ustilaginomycotina</taxon>
        <taxon>Ustilaginomycetes</taxon>
        <taxon>Ustilaginales</taxon>
        <taxon>Ustilaginaceae</taxon>
        <taxon>Mycosarcoma</taxon>
    </lineage>
</organism>
<dbReference type="KEGG" id="uma:UMAG_10739"/>
<dbReference type="RefSeq" id="XP_011391543.1">
    <property type="nucleotide sequence ID" value="XM_011393241.1"/>
</dbReference>
<protein>
    <submittedName>
        <fullName evidence="2">Uncharacterized protein</fullName>
    </submittedName>
</protein>
<reference evidence="2 3" key="1">
    <citation type="journal article" date="2006" name="Nature">
        <title>Insights from the genome of the biotrophic fungal plant pathogen Ustilago maydis.</title>
        <authorList>
            <person name="Kamper J."/>
            <person name="Kahmann R."/>
            <person name="Bolker M."/>
            <person name="Ma L.J."/>
            <person name="Brefort T."/>
            <person name="Saville B.J."/>
            <person name="Banuett F."/>
            <person name="Kronstad J.W."/>
            <person name="Gold S.E."/>
            <person name="Muller O."/>
            <person name="Perlin M.H."/>
            <person name="Wosten H.A."/>
            <person name="de Vries R."/>
            <person name="Ruiz-Herrera J."/>
            <person name="Reynaga-Pena C.G."/>
            <person name="Snetselaar K."/>
            <person name="McCann M."/>
            <person name="Perez-Martin J."/>
            <person name="Feldbrugge M."/>
            <person name="Basse C.W."/>
            <person name="Steinberg G."/>
            <person name="Ibeas J.I."/>
            <person name="Holloman W."/>
            <person name="Guzman P."/>
            <person name="Farman M."/>
            <person name="Stajich J.E."/>
            <person name="Sentandreu R."/>
            <person name="Gonzalez-Prieto J.M."/>
            <person name="Kennell J.C."/>
            <person name="Molina L."/>
            <person name="Schirawski J."/>
            <person name="Mendoza-Mendoza A."/>
            <person name="Greilinger D."/>
            <person name="Munch K."/>
            <person name="Rossel N."/>
            <person name="Scherer M."/>
            <person name="Vranes M."/>
            <person name="Ladendorf O."/>
            <person name="Vincon V."/>
            <person name="Fuchs U."/>
            <person name="Sandrock B."/>
            <person name="Meng S."/>
            <person name="Ho E.C."/>
            <person name="Cahill M.J."/>
            <person name="Boyce K.J."/>
            <person name="Klose J."/>
            <person name="Klosterman S.J."/>
            <person name="Deelstra H.J."/>
            <person name="Ortiz-Castellanos L."/>
            <person name="Li W."/>
            <person name="Sanchez-Alonso P."/>
            <person name="Schreier P.H."/>
            <person name="Hauser-Hahn I."/>
            <person name="Vaupel M."/>
            <person name="Koopmann E."/>
            <person name="Friedrich G."/>
            <person name="Voss H."/>
            <person name="Schluter T."/>
            <person name="Margolis J."/>
            <person name="Platt D."/>
            <person name="Swimmer C."/>
            <person name="Gnirke A."/>
            <person name="Chen F."/>
            <person name="Vysotskaia V."/>
            <person name="Mannhaupt G."/>
            <person name="Guldener U."/>
            <person name="Munsterkotter M."/>
            <person name="Haase D."/>
            <person name="Oesterheld M."/>
            <person name="Mewes H.W."/>
            <person name="Mauceli E.W."/>
            <person name="DeCaprio D."/>
            <person name="Wade C.M."/>
            <person name="Butler J."/>
            <person name="Young S."/>
            <person name="Jaffe D.B."/>
            <person name="Calvo S."/>
            <person name="Nusbaum C."/>
            <person name="Galagan J."/>
            <person name="Birren B.W."/>
        </authorList>
    </citation>
    <scope>NUCLEOTIDE SEQUENCE [LARGE SCALE GENOMIC DNA]</scope>
    <source>
        <strain evidence="3">DSM 14603 / FGSC 9021 / UM521</strain>
    </source>
</reference>
<sequence>MSANVSKALQRWDQNVGDTADLTCEREMRVEAMRRQSLNLGNVKTDRRHTNAPMALKRRSQRVLIARQVPGHSEADTVCSLVPMSESDKQSENQSNGAISLNEFDGSSDGHQAKQIGISDICDCLTAAVTSREWPLAG</sequence>
<dbReference type="InParanoid" id="A0A0D1DSP8"/>
<gene>
    <name evidence="2" type="ORF">UMAG_10739</name>
</gene>
<proteinExistence type="predicted"/>
<evidence type="ECO:0000313" key="3">
    <source>
        <dbReference type="Proteomes" id="UP000000561"/>
    </source>
</evidence>
<evidence type="ECO:0000313" key="2">
    <source>
        <dbReference type="EMBL" id="KIS66906.1"/>
    </source>
</evidence>
<dbReference type="EMBL" id="CM003155">
    <property type="protein sequence ID" value="KIS66906.1"/>
    <property type="molecule type" value="Genomic_DNA"/>
</dbReference>
<dbReference type="GeneID" id="23566728"/>
<evidence type="ECO:0000256" key="1">
    <source>
        <dbReference type="SAM" id="MobiDB-lite"/>
    </source>
</evidence>
<dbReference type="AlphaFoldDB" id="A0A0D1DSP8"/>
<keyword evidence="3" id="KW-1185">Reference proteome</keyword>
<feature type="region of interest" description="Disordered" evidence="1">
    <location>
        <begin position="84"/>
        <end position="112"/>
    </location>
</feature>
<name>A0A0D1DSP8_MYCMD</name>
<accession>A0A0D1DSP8</accession>
<dbReference type="Proteomes" id="UP000000561">
    <property type="component" value="Chromosome 16"/>
</dbReference>
<dbReference type="VEuPathDB" id="FungiDB:UMAG_10739"/>